<sequence length="62" mass="6907">MLRERVVFFGGKATGVECPDCEFRSRDTDLSPHNVRDVTCPDCGTTILTESQMSDLRQSGKL</sequence>
<dbReference type="Proteomes" id="UP000066737">
    <property type="component" value="Plasmid pSTJ001"/>
</dbReference>
<keyword evidence="2" id="KW-1185">Reference proteome</keyword>
<proteinExistence type="predicted"/>
<organism evidence="1 2">
    <name type="scientific">Halobacterium hubeiense</name>
    <dbReference type="NCBI Taxonomy" id="1407499"/>
    <lineage>
        <taxon>Archaea</taxon>
        <taxon>Methanobacteriati</taxon>
        <taxon>Methanobacteriota</taxon>
        <taxon>Stenosarchaea group</taxon>
        <taxon>Halobacteria</taxon>
        <taxon>Halobacteriales</taxon>
        <taxon>Halobacteriaceae</taxon>
        <taxon>Halobacterium</taxon>
    </lineage>
</organism>
<dbReference type="EMBL" id="LN831303">
    <property type="protein sequence ID" value="CQH64110.1"/>
    <property type="molecule type" value="Genomic_DNA"/>
</dbReference>
<evidence type="ECO:0000313" key="1">
    <source>
        <dbReference type="EMBL" id="CQH64110.1"/>
    </source>
</evidence>
<dbReference type="AlphaFoldDB" id="A0A0U5D2D5"/>
<name>A0A0U5D2D5_9EURY</name>
<dbReference type="KEGG" id="hhb:Hhub_4280"/>
<evidence type="ECO:0000313" key="2">
    <source>
        <dbReference type="Proteomes" id="UP000066737"/>
    </source>
</evidence>
<protein>
    <submittedName>
        <fullName evidence="1">Small CPxCG-related zinc finger protein</fullName>
    </submittedName>
</protein>
<gene>
    <name evidence="1" type="ORF">HHUB_4280</name>
</gene>
<reference evidence="2" key="1">
    <citation type="journal article" date="2016" name="Environ. Microbiol.">
        <title>The complete genome of a viable archaeum isolated from 123-million-year-old rock salt.</title>
        <authorList>
            <person name="Jaakkola S.T."/>
            <person name="Pfeiffer F."/>
            <person name="Ravantti J.J."/>
            <person name="Guo Q."/>
            <person name="Liu Y."/>
            <person name="Chen X."/>
            <person name="Ma H."/>
            <person name="Yang C."/>
            <person name="Oksanen H.M."/>
            <person name="Bamford D.H."/>
        </authorList>
    </citation>
    <scope>NUCLEOTIDE SEQUENCE</scope>
    <source>
        <strain evidence="2">JI20-1</strain>
        <plasmid evidence="2">Plasmid pSTJ001</plasmid>
    </source>
</reference>
<geneLocation type="plasmid" evidence="2">
    <name>pSTJ001</name>
</geneLocation>
<accession>A0A0U5D2D5</accession>